<reference evidence="2 3" key="1">
    <citation type="submission" date="2010-07" db="EMBL/GenBank/DDBJ databases">
        <authorList>
            <person name="Sid Ahmed O."/>
        </authorList>
    </citation>
    <scope>NUCLEOTIDE SEQUENCE [LARGE SCALE GENOMIC DNA]</scope>
    <source>
        <strain evidence="2 3">TX4248</strain>
    </source>
</reference>
<evidence type="ECO:0000313" key="2">
    <source>
        <dbReference type="EMBL" id="EFM81878.1"/>
    </source>
</evidence>
<dbReference type="InterPro" id="IPR038690">
    <property type="entry name" value="NusG_2_sf"/>
</dbReference>
<comment type="caution">
    <text evidence="2">The sequence shown here is derived from an EMBL/GenBank/DDBJ whole genome shotgun (WGS) entry which is preliminary data.</text>
</comment>
<accession>A0A125W3T3</accession>
<sequence length="134" mass="15614">MCKKGLMKKGDIIVIIFLIAISFSPYFIFFHNNPFLPKSFDDVKYAVVKIDGKEIERINLDNPKEFIKTFYPSKGQYNTIEVKNGHVRVKKDNSPDQIAVKTGWISEPGQTSICIPHRFILEIVQQYSKDYYIY</sequence>
<keyword evidence="1" id="KW-1133">Transmembrane helix</keyword>
<dbReference type="RefSeq" id="WP_002363076.1">
    <property type="nucleotide sequence ID" value="NZ_GL454480.1"/>
</dbReference>
<dbReference type="Gene3D" id="2.60.320.10">
    <property type="entry name" value="N-utilization substance G protein NusG, insert domain"/>
    <property type="match status" value="1"/>
</dbReference>
<dbReference type="HOGENOM" id="CLU_130936_1_2_9"/>
<keyword evidence="1" id="KW-0472">Membrane</keyword>
<gene>
    <name evidence="2" type="ORF">HMPREF9498_02520</name>
</gene>
<keyword evidence="1" id="KW-0812">Transmembrane</keyword>
<evidence type="ECO:0000313" key="3">
    <source>
        <dbReference type="Proteomes" id="UP000004846"/>
    </source>
</evidence>
<dbReference type="Proteomes" id="UP000004846">
    <property type="component" value="Unassembled WGS sequence"/>
</dbReference>
<dbReference type="CDD" id="cd09911">
    <property type="entry name" value="Lin0431_like"/>
    <property type="match status" value="1"/>
</dbReference>
<name>A0A125W3T3_ENTFL</name>
<proteinExistence type="predicted"/>
<dbReference type="Pfam" id="PF07009">
    <property type="entry name" value="NusG_II"/>
    <property type="match status" value="1"/>
</dbReference>
<evidence type="ECO:0000256" key="1">
    <source>
        <dbReference type="SAM" id="Phobius"/>
    </source>
</evidence>
<dbReference type="AlphaFoldDB" id="A0A125W3T3"/>
<organism evidence="2 3">
    <name type="scientific">Enterococcus faecalis TX4248</name>
    <dbReference type="NCBI Taxonomy" id="749495"/>
    <lineage>
        <taxon>Bacteria</taxon>
        <taxon>Bacillati</taxon>
        <taxon>Bacillota</taxon>
        <taxon>Bacilli</taxon>
        <taxon>Lactobacillales</taxon>
        <taxon>Enterococcaceae</taxon>
        <taxon>Enterococcus</taxon>
    </lineage>
</organism>
<feature type="transmembrane region" description="Helical" evidence="1">
    <location>
        <begin position="12"/>
        <end position="30"/>
    </location>
</feature>
<protein>
    <submittedName>
        <fullName evidence="2">Uncharacterized protein</fullName>
    </submittedName>
</protein>
<dbReference type="EMBL" id="AEBR01000091">
    <property type="protein sequence ID" value="EFM81878.1"/>
    <property type="molecule type" value="Genomic_DNA"/>
</dbReference>